<dbReference type="PANTHER" id="PTHR36834:SF1">
    <property type="entry name" value="INTEGRAL MEMBRANE PROTEIN"/>
    <property type="match status" value="1"/>
</dbReference>
<dbReference type="EMBL" id="AYSO01000018">
    <property type="protein sequence ID" value="KIE45876.1"/>
    <property type="molecule type" value="Genomic_DNA"/>
</dbReference>
<comment type="caution">
    <text evidence="8">The sequence shown here is derived from an EMBL/GenBank/DDBJ whole genome shotgun (WGS) entry which is preliminary data.</text>
</comment>
<name>A0A0C1R5W5_9CLOT</name>
<organism evidence="8 9">
    <name type="scientific">Clostridium argentinense CDC 2741</name>
    <dbReference type="NCBI Taxonomy" id="1418104"/>
    <lineage>
        <taxon>Bacteria</taxon>
        <taxon>Bacillati</taxon>
        <taxon>Bacillota</taxon>
        <taxon>Clostridia</taxon>
        <taxon>Eubacteriales</taxon>
        <taxon>Clostridiaceae</taxon>
        <taxon>Clostridium</taxon>
    </lineage>
</organism>
<evidence type="ECO:0000256" key="4">
    <source>
        <dbReference type="ARBA" id="ARBA00023136"/>
    </source>
</evidence>
<feature type="domain" description="VanZ-like" evidence="6">
    <location>
        <begin position="48"/>
        <end position="194"/>
    </location>
</feature>
<feature type="transmembrane region" description="Helical" evidence="5">
    <location>
        <begin position="217"/>
        <end position="238"/>
    </location>
</feature>
<feature type="transmembrane region" description="Helical" evidence="5">
    <location>
        <begin position="177"/>
        <end position="197"/>
    </location>
</feature>
<reference evidence="8 9" key="1">
    <citation type="journal article" date="2015" name="Infect. Genet. Evol.">
        <title>Genomic sequences of six botulinum neurotoxin-producing strains representing three clostridial species illustrate the mobility and diversity of botulinum neurotoxin genes.</title>
        <authorList>
            <person name="Smith T.J."/>
            <person name="Hill K.K."/>
            <person name="Xie G."/>
            <person name="Foley B.T."/>
            <person name="Williamson C.H."/>
            <person name="Foster J.T."/>
            <person name="Johnson S.L."/>
            <person name="Chertkov O."/>
            <person name="Teshima H."/>
            <person name="Gibbons H.S."/>
            <person name="Johnsky L.A."/>
            <person name="Karavis M.A."/>
            <person name="Smith L.A."/>
        </authorList>
    </citation>
    <scope>NUCLEOTIDE SEQUENCE [LARGE SCALE GENOMIC DNA]</scope>
    <source>
        <strain evidence="8 9">CDC 2741</strain>
    </source>
</reference>
<dbReference type="PANTHER" id="PTHR36834">
    <property type="entry name" value="MEMBRANE PROTEIN-RELATED"/>
    <property type="match status" value="1"/>
</dbReference>
<evidence type="ECO:0000259" key="6">
    <source>
        <dbReference type="Pfam" id="PF04892"/>
    </source>
</evidence>
<sequence length="367" mass="42951">MSVYFQSIFTAFATFLVLAFALTVPFLIYQYRKYNYINKFRALILYSFLYYCLVAFYLIILPLPPTRDTCSWIPAGRQFYQLVPFNFIKDIIKETSVVLSNPATYLRILREPAFLQAFFNAILLLPMGIYLRYYFKRNLKQTVIICFLISLFFEVTQLTGIYGIYNCPYRLFDVDDLMLNTLGGYLGYLITPIFSYLMPRQKLLDKEINEDVIRVGYIRRALALSVDWFILDIVLHYFGDKKNILANAIVVFLYFIVLPYVTNGKTLGKTLVRIRIKGTEEKLKFKEVLIRYSILYYGVFGYMNFATQSYLINTNPYIQAGFVILLMLALPVLGIHLILQMIRKDILFYEKISKTRNVVISKGKKIS</sequence>
<evidence type="ECO:0000256" key="5">
    <source>
        <dbReference type="SAM" id="Phobius"/>
    </source>
</evidence>
<feature type="transmembrane region" description="Helical" evidence="5">
    <location>
        <begin position="244"/>
        <end position="267"/>
    </location>
</feature>
<dbReference type="InterPro" id="IPR053150">
    <property type="entry name" value="Teicoplanin_resist-assoc"/>
</dbReference>
<dbReference type="GO" id="GO:0016020">
    <property type="term" value="C:membrane"/>
    <property type="evidence" value="ECO:0007669"/>
    <property type="project" value="UniProtKB-SubCell"/>
</dbReference>
<dbReference type="InterPro" id="IPR021192">
    <property type="entry name" value="UCP031578_Vanz/RDD"/>
</dbReference>
<dbReference type="InterPro" id="IPR010432">
    <property type="entry name" value="RDD"/>
</dbReference>
<dbReference type="AlphaFoldDB" id="A0A0C1R5W5"/>
<feature type="transmembrane region" description="Helical" evidence="5">
    <location>
        <begin position="143"/>
        <end position="165"/>
    </location>
</feature>
<feature type="transmembrane region" description="Helical" evidence="5">
    <location>
        <begin position="6"/>
        <end position="28"/>
    </location>
</feature>
<dbReference type="Pfam" id="PF04892">
    <property type="entry name" value="VanZ"/>
    <property type="match status" value="1"/>
</dbReference>
<gene>
    <name evidence="8" type="ORF">U732_2438</name>
</gene>
<keyword evidence="2 5" id="KW-0812">Transmembrane</keyword>
<keyword evidence="9" id="KW-1185">Reference proteome</keyword>
<protein>
    <submittedName>
        <fullName evidence="8">RDD family protein</fullName>
    </submittedName>
</protein>
<dbReference type="OrthoDB" id="9805025at2"/>
<keyword evidence="4 5" id="KW-0472">Membrane</keyword>
<evidence type="ECO:0000259" key="7">
    <source>
        <dbReference type="Pfam" id="PF06271"/>
    </source>
</evidence>
<accession>A0A0C1R5W5</accession>
<comment type="subcellular location">
    <subcellularLocation>
        <location evidence="1">Membrane</location>
        <topology evidence="1">Multi-pass membrane protein</topology>
    </subcellularLocation>
</comment>
<dbReference type="RefSeq" id="WP_039634791.1">
    <property type="nucleotide sequence ID" value="NZ_AYSO01000018.1"/>
</dbReference>
<feature type="transmembrane region" description="Helical" evidence="5">
    <location>
        <begin position="288"/>
        <end position="305"/>
    </location>
</feature>
<feature type="transmembrane region" description="Helical" evidence="5">
    <location>
        <begin position="113"/>
        <end position="131"/>
    </location>
</feature>
<evidence type="ECO:0000256" key="2">
    <source>
        <dbReference type="ARBA" id="ARBA00022692"/>
    </source>
</evidence>
<evidence type="ECO:0000313" key="8">
    <source>
        <dbReference type="EMBL" id="KIE45876.1"/>
    </source>
</evidence>
<dbReference type="STRING" id="29341.RSJ17_02610"/>
<feature type="transmembrane region" description="Helical" evidence="5">
    <location>
        <begin position="317"/>
        <end position="339"/>
    </location>
</feature>
<proteinExistence type="predicted"/>
<keyword evidence="3 5" id="KW-1133">Transmembrane helix</keyword>
<feature type="domain" description="RDD" evidence="7">
    <location>
        <begin position="248"/>
        <end position="318"/>
    </location>
</feature>
<evidence type="ECO:0000256" key="3">
    <source>
        <dbReference type="ARBA" id="ARBA00022989"/>
    </source>
</evidence>
<dbReference type="Pfam" id="PF06271">
    <property type="entry name" value="RDD"/>
    <property type="match status" value="1"/>
</dbReference>
<dbReference type="Proteomes" id="UP000031366">
    <property type="component" value="Unassembled WGS sequence"/>
</dbReference>
<dbReference type="PIRSF" id="PIRSF031578">
    <property type="entry name" value="Uncharacterised_Vanz_RDD-cont"/>
    <property type="match status" value="1"/>
</dbReference>
<feature type="transmembrane region" description="Helical" evidence="5">
    <location>
        <begin position="40"/>
        <end position="60"/>
    </location>
</feature>
<evidence type="ECO:0000313" key="9">
    <source>
        <dbReference type="Proteomes" id="UP000031366"/>
    </source>
</evidence>
<dbReference type="InterPro" id="IPR006976">
    <property type="entry name" value="VanZ-like"/>
</dbReference>
<evidence type="ECO:0000256" key="1">
    <source>
        <dbReference type="ARBA" id="ARBA00004141"/>
    </source>
</evidence>